<dbReference type="InterPro" id="IPR050398">
    <property type="entry name" value="HssS/ArlS-like"/>
</dbReference>
<keyword evidence="7" id="KW-0812">Transmembrane</keyword>
<dbReference type="GO" id="GO:0016301">
    <property type="term" value="F:kinase activity"/>
    <property type="evidence" value="ECO:0007669"/>
    <property type="project" value="UniProtKB-KW"/>
</dbReference>
<dbReference type="EMBL" id="JARQAJ010000004">
    <property type="protein sequence ID" value="MDT2759764.1"/>
    <property type="molecule type" value="Genomic_DNA"/>
</dbReference>
<keyword evidence="8" id="KW-0547">Nucleotide-binding</keyword>
<comment type="subcellular location">
    <subcellularLocation>
        <location evidence="2">Cell membrane</location>
        <topology evidence="2">Multi-pass membrane protein</topology>
    </subcellularLocation>
</comment>
<organism evidence="15 16">
    <name type="scientific">Enterococcus xiangfangensis</name>
    <dbReference type="NCBI Taxonomy" id="1296537"/>
    <lineage>
        <taxon>Bacteria</taxon>
        <taxon>Bacillati</taxon>
        <taxon>Bacillota</taxon>
        <taxon>Bacilli</taxon>
        <taxon>Lactobacillales</taxon>
        <taxon>Enterococcaceae</taxon>
        <taxon>Enterococcus</taxon>
    </lineage>
</organism>
<dbReference type="CDD" id="cd00082">
    <property type="entry name" value="HisKA"/>
    <property type="match status" value="1"/>
</dbReference>
<comment type="caution">
    <text evidence="15">The sequence shown here is derived from an EMBL/GenBank/DDBJ whole genome shotgun (WGS) entry which is preliminary data.</text>
</comment>
<dbReference type="EC" id="2.7.13.3" evidence="3"/>
<keyword evidence="10" id="KW-0067">ATP-binding</keyword>
<evidence type="ECO:0000256" key="13">
    <source>
        <dbReference type="ARBA" id="ARBA00023136"/>
    </source>
</evidence>
<evidence type="ECO:0000256" key="5">
    <source>
        <dbReference type="ARBA" id="ARBA00022553"/>
    </source>
</evidence>
<dbReference type="PANTHER" id="PTHR45528">
    <property type="entry name" value="SENSOR HISTIDINE KINASE CPXA"/>
    <property type="match status" value="1"/>
</dbReference>
<keyword evidence="16" id="KW-1185">Reference proteome</keyword>
<evidence type="ECO:0000313" key="15">
    <source>
        <dbReference type="EMBL" id="MDT2759764.1"/>
    </source>
</evidence>
<dbReference type="PRINTS" id="PR00344">
    <property type="entry name" value="BCTRLSENSOR"/>
</dbReference>
<dbReference type="Gene3D" id="1.10.287.130">
    <property type="match status" value="1"/>
</dbReference>
<evidence type="ECO:0000256" key="4">
    <source>
        <dbReference type="ARBA" id="ARBA00022475"/>
    </source>
</evidence>
<keyword evidence="13" id="KW-0472">Membrane</keyword>
<dbReference type="PANTHER" id="PTHR45528:SF1">
    <property type="entry name" value="SENSOR HISTIDINE KINASE CPXA"/>
    <property type="match status" value="1"/>
</dbReference>
<evidence type="ECO:0000256" key="3">
    <source>
        <dbReference type="ARBA" id="ARBA00012438"/>
    </source>
</evidence>
<keyword evidence="11" id="KW-1133">Transmembrane helix</keyword>
<evidence type="ECO:0000256" key="10">
    <source>
        <dbReference type="ARBA" id="ARBA00022840"/>
    </source>
</evidence>
<keyword evidence="9 15" id="KW-0418">Kinase</keyword>
<dbReference type="InterPro" id="IPR005467">
    <property type="entry name" value="His_kinase_dom"/>
</dbReference>
<sequence length="298" mass="34386">MWGIASIVGLLLLIGGSYLYGLKRELRRLQQQVKELPEHASHGGRIAVEFHENDLVQLAEAVNQLVTGYEEQNIHSKQLEKNLQQAITGLSHDLRTPLTAISGYTQLLEKENDSQKQQQYLQNIHKSVERLIEMNEHFYELAKIELNQQPIQQERFSSYQRLEELFITYYEQFTAQQLTVRFPENVPETWILGDPLLYTRIVQNIIQNSLRYAKEQIIISVNVDKQVVLQIKNDLNDPSLDIQRVFDRFYTGNTSRTNAASGLGLTIAKTMAEKMGGTMTAEIKDHFFCLTMSFPKIR</sequence>
<protein>
    <recommendedName>
        <fullName evidence="3">histidine kinase</fullName>
        <ecNumber evidence="3">2.7.13.3</ecNumber>
    </recommendedName>
</protein>
<keyword evidence="5" id="KW-0597">Phosphoprotein</keyword>
<gene>
    <name evidence="15" type="ORF">P7H27_08310</name>
</gene>
<evidence type="ECO:0000256" key="1">
    <source>
        <dbReference type="ARBA" id="ARBA00000085"/>
    </source>
</evidence>
<dbReference type="PROSITE" id="PS50109">
    <property type="entry name" value="HIS_KIN"/>
    <property type="match status" value="1"/>
</dbReference>
<evidence type="ECO:0000256" key="2">
    <source>
        <dbReference type="ARBA" id="ARBA00004651"/>
    </source>
</evidence>
<proteinExistence type="predicted"/>
<dbReference type="Gene3D" id="3.30.565.10">
    <property type="entry name" value="Histidine kinase-like ATPase, C-terminal domain"/>
    <property type="match status" value="1"/>
</dbReference>
<dbReference type="SMART" id="SM00388">
    <property type="entry name" value="HisKA"/>
    <property type="match status" value="1"/>
</dbReference>
<reference evidence="15" key="1">
    <citation type="submission" date="2023-03" db="EMBL/GenBank/DDBJ databases">
        <authorList>
            <person name="Shen W."/>
            <person name="Cai J."/>
        </authorList>
    </citation>
    <scope>NUCLEOTIDE SEQUENCE</scope>
    <source>
        <strain evidence="15">P66-3</strain>
    </source>
</reference>
<dbReference type="RefSeq" id="WP_137619408.1">
    <property type="nucleotide sequence ID" value="NZ_BJDX01000010.1"/>
</dbReference>
<accession>A0ABU3FAT2</accession>
<dbReference type="SUPFAM" id="SSF47384">
    <property type="entry name" value="Homodimeric domain of signal transducing histidine kinase"/>
    <property type="match status" value="1"/>
</dbReference>
<keyword evidence="12" id="KW-0902">Two-component regulatory system</keyword>
<name>A0ABU3FAT2_9ENTE</name>
<dbReference type="InterPro" id="IPR036890">
    <property type="entry name" value="HATPase_C_sf"/>
</dbReference>
<evidence type="ECO:0000256" key="11">
    <source>
        <dbReference type="ARBA" id="ARBA00022989"/>
    </source>
</evidence>
<dbReference type="InterPro" id="IPR036097">
    <property type="entry name" value="HisK_dim/P_sf"/>
</dbReference>
<dbReference type="InterPro" id="IPR004358">
    <property type="entry name" value="Sig_transdc_His_kin-like_C"/>
</dbReference>
<evidence type="ECO:0000313" key="16">
    <source>
        <dbReference type="Proteomes" id="UP001181046"/>
    </source>
</evidence>
<feature type="domain" description="Histidine kinase" evidence="14">
    <location>
        <begin position="89"/>
        <end position="298"/>
    </location>
</feature>
<dbReference type="InterPro" id="IPR003661">
    <property type="entry name" value="HisK_dim/P_dom"/>
</dbReference>
<dbReference type="Pfam" id="PF02518">
    <property type="entry name" value="HATPase_c"/>
    <property type="match status" value="1"/>
</dbReference>
<keyword evidence="6" id="KW-0808">Transferase</keyword>
<evidence type="ECO:0000259" key="14">
    <source>
        <dbReference type="PROSITE" id="PS50109"/>
    </source>
</evidence>
<evidence type="ECO:0000256" key="12">
    <source>
        <dbReference type="ARBA" id="ARBA00023012"/>
    </source>
</evidence>
<dbReference type="SUPFAM" id="SSF55874">
    <property type="entry name" value="ATPase domain of HSP90 chaperone/DNA topoisomerase II/histidine kinase"/>
    <property type="match status" value="1"/>
</dbReference>
<dbReference type="Proteomes" id="UP001181046">
    <property type="component" value="Unassembled WGS sequence"/>
</dbReference>
<dbReference type="Pfam" id="PF00512">
    <property type="entry name" value="HisKA"/>
    <property type="match status" value="1"/>
</dbReference>
<evidence type="ECO:0000256" key="8">
    <source>
        <dbReference type="ARBA" id="ARBA00022741"/>
    </source>
</evidence>
<evidence type="ECO:0000256" key="6">
    <source>
        <dbReference type="ARBA" id="ARBA00022679"/>
    </source>
</evidence>
<dbReference type="InterPro" id="IPR003594">
    <property type="entry name" value="HATPase_dom"/>
</dbReference>
<evidence type="ECO:0000256" key="9">
    <source>
        <dbReference type="ARBA" id="ARBA00022777"/>
    </source>
</evidence>
<comment type="catalytic activity">
    <reaction evidence="1">
        <text>ATP + protein L-histidine = ADP + protein N-phospho-L-histidine.</text>
        <dbReference type="EC" id="2.7.13.3"/>
    </reaction>
</comment>
<keyword evidence="4" id="KW-1003">Cell membrane</keyword>
<dbReference type="SMART" id="SM00387">
    <property type="entry name" value="HATPase_c"/>
    <property type="match status" value="1"/>
</dbReference>
<evidence type="ECO:0000256" key="7">
    <source>
        <dbReference type="ARBA" id="ARBA00022692"/>
    </source>
</evidence>
<dbReference type="CDD" id="cd00075">
    <property type="entry name" value="HATPase"/>
    <property type="match status" value="1"/>
</dbReference>